<dbReference type="AlphaFoldDB" id="A0A068NML9"/>
<protein>
    <submittedName>
        <fullName evidence="3">Ig domain protein group 1 domain protein</fullName>
    </submittedName>
</protein>
<dbReference type="EMBL" id="CP007139">
    <property type="protein sequence ID" value="AIE84627.1"/>
    <property type="molecule type" value="Genomic_DNA"/>
</dbReference>
<accession>A0A068NML9</accession>
<organism evidence="3 4">
    <name type="scientific">Fimbriimonas ginsengisoli Gsoil 348</name>
    <dbReference type="NCBI Taxonomy" id="661478"/>
    <lineage>
        <taxon>Bacteria</taxon>
        <taxon>Bacillati</taxon>
        <taxon>Armatimonadota</taxon>
        <taxon>Fimbriimonadia</taxon>
        <taxon>Fimbriimonadales</taxon>
        <taxon>Fimbriimonadaceae</taxon>
        <taxon>Fimbriimonas</taxon>
    </lineage>
</organism>
<dbReference type="Gene3D" id="2.60.40.10">
    <property type="entry name" value="Immunoglobulins"/>
    <property type="match status" value="1"/>
</dbReference>
<dbReference type="InterPro" id="IPR008964">
    <property type="entry name" value="Invasin/intimin_cell_adhesion"/>
</dbReference>
<evidence type="ECO:0000259" key="2">
    <source>
        <dbReference type="Pfam" id="PF09134"/>
    </source>
</evidence>
<keyword evidence="1" id="KW-0732">Signal</keyword>
<feature type="chain" id="PRO_5001654097" evidence="1">
    <location>
        <begin position="24"/>
        <end position="676"/>
    </location>
</feature>
<dbReference type="Proteomes" id="UP000027982">
    <property type="component" value="Chromosome"/>
</dbReference>
<dbReference type="Pfam" id="PF09134">
    <property type="entry name" value="Invasin_D3"/>
    <property type="match status" value="1"/>
</dbReference>
<dbReference type="InterPro" id="IPR015217">
    <property type="entry name" value="Invasin_dom_3"/>
</dbReference>
<name>A0A068NML9_FIMGI</name>
<sequence>MSFRFNRPTALLALACTVSVAAADQLSAFPRISVADGRSTTTITAEVRDAQGRPVADGTRVLFNTNLGSFRENAATTANGIARAILVSGTQPGIAKITATPLAGGAGPTTLEFEFVADRAMLSSAREYIEIVAPGKMRYTVDTRLIGATGANKAVSVRFRDIEIQADDVQVDIPNYEVRARNAHLKIGKLVKDFDELYLKLNQRHGYGTTTFRGHATQFITTQGKWLGFAIERDDGSLDFDVQPDRDRYGLVEIKGPTLVPCTSTVPASNFEFQPILGAPSSIGAKKAVIFPGKLIQFQRADIYVADNKVMKLPLYQVNLQQSNSPLITEDLVAVNDNTLAINYPYYLSLKPGQTSLLRFRTGEAYGQRSYSSRGGAFVDYELNWSHGEDMEGGMFVKGLARRDWRLGVQQYYRLDSRSTASAQVEVPAGSSFFGSGSINRQFDGWQMSLNGSATRSLIGLRYSSQDFSFGATTDPRRTGKLPFQLTYGLTANTSSNSFSNLTQRAAGIQARLQSFPITLNPTMSLTTSFSASRLVGQNVLPGITLAASATVSKKLSSQSALLVTYDYMRDGFNDAVLGQHRLSATTYWNGGRTDFQLFATKSLDVDRMNIFGDLGYRLSGLWRLSGNYTLDKYLANEYLDYNIAIGYRLGWREIGLVWSKRTNRIGIQLLGATIN</sequence>
<dbReference type="eggNOG" id="COG1452">
    <property type="taxonomic scope" value="Bacteria"/>
</dbReference>
<feature type="domain" description="Invasin" evidence="2">
    <location>
        <begin position="27"/>
        <end position="117"/>
    </location>
</feature>
<proteinExistence type="predicted"/>
<reference evidence="3 4" key="1">
    <citation type="journal article" date="2014" name="PLoS ONE">
        <title>The first complete genome sequence of the class fimbriimonadia in the phylum armatimonadetes.</title>
        <authorList>
            <person name="Hu Z.Y."/>
            <person name="Wang Y.Z."/>
            <person name="Im W.T."/>
            <person name="Wang S.Y."/>
            <person name="Zhao G.P."/>
            <person name="Zheng H.J."/>
            <person name="Quan Z.X."/>
        </authorList>
    </citation>
    <scope>NUCLEOTIDE SEQUENCE [LARGE SCALE GENOMIC DNA]</scope>
    <source>
        <strain evidence="3">Gsoil 348</strain>
    </source>
</reference>
<evidence type="ECO:0000256" key="1">
    <source>
        <dbReference type="SAM" id="SignalP"/>
    </source>
</evidence>
<evidence type="ECO:0000313" key="4">
    <source>
        <dbReference type="Proteomes" id="UP000027982"/>
    </source>
</evidence>
<feature type="signal peptide" evidence="1">
    <location>
        <begin position="1"/>
        <end position="23"/>
    </location>
</feature>
<evidence type="ECO:0000313" key="3">
    <source>
        <dbReference type="EMBL" id="AIE84627.1"/>
    </source>
</evidence>
<dbReference type="RefSeq" id="WP_025226750.1">
    <property type="nucleotide sequence ID" value="NZ_CP007139.1"/>
</dbReference>
<keyword evidence="4" id="KW-1185">Reference proteome</keyword>
<dbReference type="KEGG" id="fgi:OP10G_1259"/>
<gene>
    <name evidence="3" type="ORF">OP10G_1259</name>
</gene>
<dbReference type="STRING" id="661478.OP10G_1259"/>
<dbReference type="HOGENOM" id="CLU_406403_0_0_0"/>
<dbReference type="InterPro" id="IPR013783">
    <property type="entry name" value="Ig-like_fold"/>
</dbReference>
<dbReference type="SUPFAM" id="SSF49373">
    <property type="entry name" value="Invasin/intimin cell-adhesion fragments"/>
    <property type="match status" value="1"/>
</dbReference>
<dbReference type="OrthoDB" id="9775986at2"/>